<evidence type="ECO:0000313" key="8">
    <source>
        <dbReference type="Proteomes" id="UP000583929"/>
    </source>
</evidence>
<dbReference type="InterPro" id="IPR036576">
    <property type="entry name" value="WRKY_dom_sf"/>
</dbReference>
<evidence type="ECO:0000256" key="5">
    <source>
        <dbReference type="ARBA" id="ARBA00023242"/>
    </source>
</evidence>
<evidence type="ECO:0000256" key="3">
    <source>
        <dbReference type="ARBA" id="ARBA00023125"/>
    </source>
</evidence>
<dbReference type="GO" id="GO:0003700">
    <property type="term" value="F:DNA-binding transcription factor activity"/>
    <property type="evidence" value="ECO:0007669"/>
    <property type="project" value="InterPro"/>
</dbReference>
<evidence type="ECO:0000313" key="7">
    <source>
        <dbReference type="EMBL" id="KAF4366077.1"/>
    </source>
</evidence>
<keyword evidence="2" id="KW-0805">Transcription regulation</keyword>
<keyword evidence="8" id="KW-1185">Reference proteome</keyword>
<dbReference type="Pfam" id="PF03106">
    <property type="entry name" value="WRKY"/>
    <property type="match status" value="1"/>
</dbReference>
<feature type="domain" description="WRKY" evidence="6">
    <location>
        <begin position="31"/>
        <end position="57"/>
    </location>
</feature>
<keyword evidence="4" id="KW-0804">Transcription</keyword>
<comment type="subcellular location">
    <subcellularLocation>
        <location evidence="1">Nucleus</location>
    </subcellularLocation>
</comment>
<evidence type="ECO:0000256" key="1">
    <source>
        <dbReference type="ARBA" id="ARBA00004123"/>
    </source>
</evidence>
<dbReference type="AlphaFoldDB" id="A0A7J6F5V3"/>
<dbReference type="EMBL" id="JAATIQ010000265">
    <property type="protein sequence ID" value="KAF4366077.1"/>
    <property type="molecule type" value="Genomic_DNA"/>
</dbReference>
<dbReference type="SUPFAM" id="SSF118290">
    <property type="entry name" value="WRKY DNA-binding domain"/>
    <property type="match status" value="1"/>
</dbReference>
<evidence type="ECO:0000256" key="2">
    <source>
        <dbReference type="ARBA" id="ARBA00023015"/>
    </source>
</evidence>
<dbReference type="PANTHER" id="PTHR31221:SF193">
    <property type="entry name" value="WRKY TRANSCRIPTION FACTOR PROTEIN 1-RELATED"/>
    <property type="match status" value="1"/>
</dbReference>
<evidence type="ECO:0000259" key="6">
    <source>
        <dbReference type="PROSITE" id="PS50811"/>
    </source>
</evidence>
<dbReference type="PANTHER" id="PTHR31221">
    <property type="entry name" value="WRKY TRANSCRIPTION FACTOR PROTEIN 1-RELATED"/>
    <property type="match status" value="1"/>
</dbReference>
<evidence type="ECO:0000256" key="4">
    <source>
        <dbReference type="ARBA" id="ARBA00023163"/>
    </source>
</evidence>
<keyword evidence="3" id="KW-0238">DNA-binding</keyword>
<organism evidence="7 8">
    <name type="scientific">Cannabis sativa</name>
    <name type="common">Hemp</name>
    <name type="synonym">Marijuana</name>
    <dbReference type="NCBI Taxonomy" id="3483"/>
    <lineage>
        <taxon>Eukaryota</taxon>
        <taxon>Viridiplantae</taxon>
        <taxon>Streptophyta</taxon>
        <taxon>Embryophyta</taxon>
        <taxon>Tracheophyta</taxon>
        <taxon>Spermatophyta</taxon>
        <taxon>Magnoliopsida</taxon>
        <taxon>eudicotyledons</taxon>
        <taxon>Gunneridae</taxon>
        <taxon>Pentapetalae</taxon>
        <taxon>rosids</taxon>
        <taxon>fabids</taxon>
        <taxon>Rosales</taxon>
        <taxon>Cannabaceae</taxon>
        <taxon>Cannabis</taxon>
    </lineage>
</organism>
<dbReference type="PROSITE" id="PS50811">
    <property type="entry name" value="WRKY"/>
    <property type="match status" value="1"/>
</dbReference>
<accession>A0A7J6F5V3</accession>
<proteinExistence type="predicted"/>
<dbReference type="InterPro" id="IPR003657">
    <property type="entry name" value="WRKY_dom"/>
</dbReference>
<name>A0A7J6F5V3_CANSA</name>
<comment type="caution">
    <text evidence="7">The sequence shown here is derived from an EMBL/GenBank/DDBJ whole genome shotgun (WGS) entry which is preliminary data.</text>
</comment>
<keyword evidence="5" id="KW-0539">Nucleus</keyword>
<dbReference type="Gene3D" id="2.20.25.80">
    <property type="entry name" value="WRKY domain"/>
    <property type="match status" value="1"/>
</dbReference>
<gene>
    <name evidence="7" type="ORF">G4B88_000387</name>
</gene>
<dbReference type="Proteomes" id="UP000583929">
    <property type="component" value="Unassembled WGS sequence"/>
</dbReference>
<reference evidence="7 8" key="1">
    <citation type="journal article" date="2020" name="bioRxiv">
        <title>Sequence and annotation of 42 cannabis genomes reveals extensive copy number variation in cannabinoid synthesis and pathogen resistance genes.</title>
        <authorList>
            <person name="Mckernan K.J."/>
            <person name="Helbert Y."/>
            <person name="Kane L.T."/>
            <person name="Ebling H."/>
            <person name="Zhang L."/>
            <person name="Liu B."/>
            <person name="Eaton Z."/>
            <person name="Mclaughlin S."/>
            <person name="Kingan S."/>
            <person name="Baybayan P."/>
            <person name="Concepcion G."/>
            <person name="Jordan M."/>
            <person name="Riva A."/>
            <person name="Barbazuk W."/>
            <person name="Harkins T."/>
        </authorList>
    </citation>
    <scope>NUCLEOTIDE SEQUENCE [LARGE SCALE GENOMIC DNA]</scope>
    <source>
        <strain evidence="8">cv. Jamaican Lion 4</strain>
        <tissue evidence="7">Leaf</tissue>
    </source>
</reference>
<sequence length="125" mass="14092">MLDVSGGGMIQTTALPSTAVREPKIVIQIETDLDILDGGYRWRKYGKKAVKGNTNRRFISFIGEKSVMPYGLWIYICNSTKQYFFRLFEARLFSNKLNNSTETTALSLMAAGGSNILLPTEYPKR</sequence>
<protein>
    <recommendedName>
        <fullName evidence="6">WRKY domain-containing protein</fullName>
    </recommendedName>
</protein>
<dbReference type="GO" id="GO:0005634">
    <property type="term" value="C:nucleus"/>
    <property type="evidence" value="ECO:0007669"/>
    <property type="project" value="UniProtKB-SubCell"/>
</dbReference>
<dbReference type="InterPro" id="IPR044810">
    <property type="entry name" value="WRKY_plant"/>
</dbReference>
<dbReference type="GO" id="GO:0043565">
    <property type="term" value="F:sequence-specific DNA binding"/>
    <property type="evidence" value="ECO:0007669"/>
    <property type="project" value="InterPro"/>
</dbReference>